<dbReference type="RefSeq" id="WP_148986237.1">
    <property type="nucleotide sequence ID" value="NZ_VTEV01000001.1"/>
</dbReference>
<gene>
    <name evidence="1" type="ORF">FZC76_00025</name>
</gene>
<dbReference type="OrthoDB" id="2872327at2"/>
<evidence type="ECO:0000313" key="1">
    <source>
        <dbReference type="EMBL" id="TYS70325.1"/>
    </source>
</evidence>
<sequence>MSYLFFQAKAGDGLKKKGLKRSDTFLETAEDAVSEALGLKERMDKAYKNNITWDYEERMKGSTNKVKILKGYLDGDKNSNPFYLEISTLESADKIAVAPMKPKTISKEDKKVLKNVISFYK</sequence>
<proteinExistence type="predicted"/>
<evidence type="ECO:0000313" key="2">
    <source>
        <dbReference type="Proteomes" id="UP000322524"/>
    </source>
</evidence>
<name>A0A5D4T4R7_9BACI</name>
<accession>A0A5D4T4R7</accession>
<organism evidence="1 2">
    <name type="scientific">Sutcliffiella horikoshii</name>
    <dbReference type="NCBI Taxonomy" id="79883"/>
    <lineage>
        <taxon>Bacteria</taxon>
        <taxon>Bacillati</taxon>
        <taxon>Bacillota</taxon>
        <taxon>Bacilli</taxon>
        <taxon>Bacillales</taxon>
        <taxon>Bacillaceae</taxon>
        <taxon>Sutcliffiella</taxon>
    </lineage>
</organism>
<comment type="caution">
    <text evidence="1">The sequence shown here is derived from an EMBL/GenBank/DDBJ whole genome shotgun (WGS) entry which is preliminary data.</text>
</comment>
<dbReference type="Proteomes" id="UP000322524">
    <property type="component" value="Unassembled WGS sequence"/>
</dbReference>
<dbReference type="EMBL" id="VTEV01000001">
    <property type="protein sequence ID" value="TYS70325.1"/>
    <property type="molecule type" value="Genomic_DNA"/>
</dbReference>
<dbReference type="STRING" id="79883.GCA_001636495_02770"/>
<dbReference type="AlphaFoldDB" id="A0A5D4T4R7"/>
<reference evidence="1 2" key="1">
    <citation type="submission" date="2019-08" db="EMBL/GenBank/DDBJ databases">
        <title>Bacillus genomes from the desert of Cuatro Cienegas, Coahuila.</title>
        <authorList>
            <person name="Olmedo-Alvarez G."/>
        </authorList>
    </citation>
    <scope>NUCLEOTIDE SEQUENCE [LARGE SCALE GENOMIC DNA]</scope>
    <source>
        <strain evidence="1 2">CH28_1T</strain>
    </source>
</reference>
<protein>
    <submittedName>
        <fullName evidence="1">Uncharacterized protein</fullName>
    </submittedName>
</protein>